<evidence type="ECO:0000256" key="1">
    <source>
        <dbReference type="SAM" id="MobiDB-lite"/>
    </source>
</evidence>
<protein>
    <submittedName>
        <fullName evidence="2">Uncharacterized protein</fullName>
    </submittedName>
</protein>
<keyword evidence="3" id="KW-1185">Reference proteome</keyword>
<evidence type="ECO:0000313" key="2">
    <source>
        <dbReference type="EMBL" id="NEE01138.1"/>
    </source>
</evidence>
<comment type="caution">
    <text evidence="2">The sequence shown here is derived from an EMBL/GenBank/DDBJ whole genome shotgun (WGS) entry which is preliminary data.</text>
</comment>
<accession>A0A6L9S9E7</accession>
<dbReference type="AlphaFoldDB" id="A0A6L9S9E7"/>
<gene>
    <name evidence="2" type="ORF">G1H10_13270</name>
</gene>
<reference evidence="2 3" key="1">
    <citation type="submission" date="2020-02" db="EMBL/GenBank/DDBJ databases">
        <authorList>
            <person name="Li X.-J."/>
            <person name="Han X.-M."/>
        </authorList>
    </citation>
    <scope>NUCLEOTIDE SEQUENCE [LARGE SCALE GENOMIC DNA]</scope>
    <source>
        <strain evidence="2 3">CCTCC AB 2017055</strain>
    </source>
</reference>
<evidence type="ECO:0000313" key="3">
    <source>
        <dbReference type="Proteomes" id="UP000475214"/>
    </source>
</evidence>
<feature type="compositionally biased region" description="Basic and acidic residues" evidence="1">
    <location>
        <begin position="21"/>
        <end position="46"/>
    </location>
</feature>
<organism evidence="2 3">
    <name type="scientific">Phytoactinopolyspora halotolerans</name>
    <dbReference type="NCBI Taxonomy" id="1981512"/>
    <lineage>
        <taxon>Bacteria</taxon>
        <taxon>Bacillati</taxon>
        <taxon>Actinomycetota</taxon>
        <taxon>Actinomycetes</taxon>
        <taxon>Jiangellales</taxon>
        <taxon>Jiangellaceae</taxon>
        <taxon>Phytoactinopolyspora</taxon>
    </lineage>
</organism>
<dbReference type="Proteomes" id="UP000475214">
    <property type="component" value="Unassembled WGS sequence"/>
</dbReference>
<proteinExistence type="predicted"/>
<feature type="region of interest" description="Disordered" evidence="1">
    <location>
        <begin position="1"/>
        <end position="46"/>
    </location>
</feature>
<dbReference type="EMBL" id="JAAGOA010000008">
    <property type="protein sequence ID" value="NEE01138.1"/>
    <property type="molecule type" value="Genomic_DNA"/>
</dbReference>
<name>A0A6L9S9E7_9ACTN</name>
<feature type="compositionally biased region" description="Acidic residues" evidence="1">
    <location>
        <begin position="7"/>
        <end position="20"/>
    </location>
</feature>
<sequence length="46" mass="5364">MSMTSGWDDDFEILPDTTEDEAPRGWGDDDASNDRRLLDERPPHWD</sequence>
<dbReference type="RefSeq" id="WP_163738009.1">
    <property type="nucleotide sequence ID" value="NZ_JAAGOA010000008.1"/>
</dbReference>